<dbReference type="Pfam" id="PF04760">
    <property type="entry name" value="IF2_N"/>
    <property type="match status" value="1"/>
</dbReference>
<keyword evidence="7 9" id="KW-0648">Protein biosynthesis</keyword>
<dbReference type="InterPro" id="IPR000178">
    <property type="entry name" value="TF_IF2_bacterial-like"/>
</dbReference>
<dbReference type="CDD" id="cd01887">
    <property type="entry name" value="IF2_eIF5B"/>
    <property type="match status" value="1"/>
</dbReference>
<dbReference type="InterPro" id="IPR036925">
    <property type="entry name" value="TIF_IF2_dom3_sf"/>
</dbReference>
<evidence type="ECO:0000256" key="3">
    <source>
        <dbReference type="ARBA" id="ARBA00020675"/>
    </source>
</evidence>
<dbReference type="InterPro" id="IPR004161">
    <property type="entry name" value="EFTu-like_2"/>
</dbReference>
<evidence type="ECO:0000256" key="2">
    <source>
        <dbReference type="ARBA" id="ARBA00007733"/>
    </source>
</evidence>
<dbReference type="Gene3D" id="2.40.30.10">
    <property type="entry name" value="Translation factors"/>
    <property type="match status" value="2"/>
</dbReference>
<dbReference type="Gene3D" id="3.40.50.10050">
    <property type="entry name" value="Translation initiation factor IF- 2, domain 3"/>
    <property type="match status" value="1"/>
</dbReference>
<feature type="compositionally biased region" description="Basic and acidic residues" evidence="12">
    <location>
        <begin position="390"/>
        <end position="407"/>
    </location>
</feature>
<dbReference type="CDD" id="cd03692">
    <property type="entry name" value="mtIF2_IVc"/>
    <property type="match status" value="1"/>
</dbReference>
<dbReference type="PANTHER" id="PTHR43381">
    <property type="entry name" value="TRANSLATION INITIATION FACTOR IF-2-RELATED"/>
    <property type="match status" value="1"/>
</dbReference>
<feature type="compositionally biased region" description="Basic and acidic residues" evidence="12">
    <location>
        <begin position="205"/>
        <end position="219"/>
    </location>
</feature>
<comment type="similarity">
    <text evidence="2 9 10">Belongs to the TRAFAC class translation factor GTPase superfamily. Classic translation factor GTPase family. IF-2 subfamily.</text>
</comment>
<evidence type="ECO:0000256" key="5">
    <source>
        <dbReference type="ARBA" id="ARBA00022540"/>
    </source>
</evidence>
<dbReference type="InterPro" id="IPR005225">
    <property type="entry name" value="Small_GTP-bd"/>
</dbReference>
<dbReference type="RefSeq" id="WP_250431482.1">
    <property type="nucleotide sequence ID" value="NZ_JALPRR010000004.1"/>
</dbReference>
<name>A0ABW5D5H3_9BACT</name>
<gene>
    <name evidence="9 14" type="primary">infB</name>
    <name evidence="14" type="ORF">ACFSKP_19540</name>
</gene>
<dbReference type="InterPro" id="IPR023115">
    <property type="entry name" value="TIF_IF2_dom3"/>
</dbReference>
<comment type="function">
    <text evidence="9 10">One of the essential components for the initiation of protein synthesis. Protects formylmethionyl-tRNA from spontaneous hydrolysis and promotes its binding to the 30S ribosomal subunits. Also involved in the hydrolysis of GTP during the formation of the 70S ribosomal complex.</text>
</comment>
<evidence type="ECO:0000256" key="4">
    <source>
        <dbReference type="ARBA" id="ARBA00022490"/>
    </source>
</evidence>
<dbReference type="Proteomes" id="UP001597374">
    <property type="component" value="Unassembled WGS sequence"/>
</dbReference>
<dbReference type="InterPro" id="IPR027417">
    <property type="entry name" value="P-loop_NTPase"/>
</dbReference>
<dbReference type="InterPro" id="IPR015760">
    <property type="entry name" value="TIF_IF2"/>
</dbReference>
<feature type="compositionally biased region" description="Low complexity" evidence="12">
    <location>
        <begin position="242"/>
        <end position="264"/>
    </location>
</feature>
<dbReference type="InterPro" id="IPR053905">
    <property type="entry name" value="EF-G-like_DII"/>
</dbReference>
<evidence type="ECO:0000256" key="12">
    <source>
        <dbReference type="SAM" id="MobiDB-lite"/>
    </source>
</evidence>
<feature type="binding site" evidence="9">
    <location>
        <begin position="547"/>
        <end position="554"/>
    </location>
    <ligand>
        <name>GTP</name>
        <dbReference type="ChEBI" id="CHEBI:37565"/>
    </ligand>
</feature>
<dbReference type="SUPFAM" id="SSF52540">
    <property type="entry name" value="P-loop containing nucleoside triphosphate hydrolases"/>
    <property type="match status" value="1"/>
</dbReference>
<reference evidence="15" key="1">
    <citation type="journal article" date="2019" name="Int. J. Syst. Evol. Microbiol.">
        <title>The Global Catalogue of Microorganisms (GCM) 10K type strain sequencing project: providing services to taxonomists for standard genome sequencing and annotation.</title>
        <authorList>
            <consortium name="The Broad Institute Genomics Platform"/>
            <consortium name="The Broad Institute Genome Sequencing Center for Infectious Disease"/>
            <person name="Wu L."/>
            <person name="Ma J."/>
        </authorList>
    </citation>
    <scope>NUCLEOTIDE SEQUENCE [LARGE SCALE GENOMIC DNA]</scope>
    <source>
        <strain evidence="15">CGMCC 4.1782</strain>
    </source>
</reference>
<evidence type="ECO:0000256" key="10">
    <source>
        <dbReference type="RuleBase" id="RU000644"/>
    </source>
</evidence>
<feature type="compositionally biased region" description="Gly residues" evidence="12">
    <location>
        <begin position="362"/>
        <end position="386"/>
    </location>
</feature>
<comment type="caution">
    <text evidence="9">Lacks conserved residue(s) required for the propagation of feature annotation.</text>
</comment>
<dbReference type="CDD" id="cd03702">
    <property type="entry name" value="IF2_mtIF2_II"/>
    <property type="match status" value="1"/>
</dbReference>
<evidence type="ECO:0000259" key="13">
    <source>
        <dbReference type="PROSITE" id="PS51722"/>
    </source>
</evidence>
<keyword evidence="5 9" id="KW-0396">Initiation factor</keyword>
<dbReference type="GO" id="GO:0003743">
    <property type="term" value="F:translation initiation factor activity"/>
    <property type="evidence" value="ECO:0007669"/>
    <property type="project" value="UniProtKB-KW"/>
</dbReference>
<comment type="caution">
    <text evidence="14">The sequence shown here is derived from an EMBL/GenBank/DDBJ whole genome shotgun (WGS) entry which is preliminary data.</text>
</comment>
<protein>
    <recommendedName>
        <fullName evidence="3 9">Translation initiation factor IF-2</fullName>
    </recommendedName>
</protein>
<dbReference type="Pfam" id="PF11987">
    <property type="entry name" value="IF-2"/>
    <property type="match status" value="1"/>
</dbReference>
<dbReference type="Pfam" id="PF03144">
    <property type="entry name" value="GTP_EFTU_D2"/>
    <property type="match status" value="1"/>
</dbReference>
<feature type="binding site" evidence="9">
    <location>
        <begin position="648"/>
        <end position="651"/>
    </location>
    <ligand>
        <name>GTP</name>
        <dbReference type="ChEBI" id="CHEBI:37565"/>
    </ligand>
</feature>
<dbReference type="PRINTS" id="PR01217">
    <property type="entry name" value="PRICHEXTENSN"/>
</dbReference>
<feature type="compositionally biased region" description="Pro residues" evidence="12">
    <location>
        <begin position="173"/>
        <end position="183"/>
    </location>
</feature>
<proteinExistence type="inferred from homology"/>
<keyword evidence="4 9" id="KW-0963">Cytoplasm</keyword>
<keyword evidence="6 9" id="KW-0547">Nucleotide-binding</keyword>
<evidence type="ECO:0000256" key="6">
    <source>
        <dbReference type="ARBA" id="ARBA00022741"/>
    </source>
</evidence>
<sequence length="1039" mass="111506">MAEEQIRRLKQVATTLNIGTSTIVDYLSAKGFDVENKPTTKITAEQFSMLAKEFASSMQDKAVAEELHIGKKPQSNQVVETEHHHEVKKSSEPEQEILIKNASQPKPEAEPKPAAQPKTEEPAATSKLPGIKVLGKIELDAKGRPVPQKPAPQPQAPAAAAAPAEPVVEKPAAPAPAPTPAPAPAAQTPPQAPAEPTAPKAPEAPVEKPVEAPAPREEAPVAPQPTAPVRPAAAAPAPPAAERPAAPVAAEAPAPKAPEQPATPIAEKEPEQIETITGKADQLKGLTVLGKIELPDQRRKGTKPVASSDKRENGNKKKKRKRIMVANPEQPGQPGQQGQQTGSPQGQGQQRPQGQGYQGNRPQGGGPGQRPGGPGQRPGGPGQRPGGPGPRRENFAPRPEKAEVTDKEIQEQIKATLAKLSGGKGTSGNRAKYRREKRSAIADATEERRMMEQAESKTLRVTEFISANDLASMMNVSVNEVIKVCMQLGMFVSINQRLDAEALTIIADEFGYNIEFITTEEEQALEKSEEENEADLVERAPIVTIMGHVDHGKTSLLDYIRNANVTAGEAGGITQHIGAYKVKTESGRTITFLDTPGHEAFTAMRARGAKITDVVIIVVAADDSVMPQTKEAINHAQAAGVPIVIALNKIDKPAANPDKVREELAQMNILVEEWGGKYQSQEVSAKSGIGIPDLLEKVLLEAEMLELKANPHRQAVGTVIEASLDKGRGYVATVMVQTGTLRIGDVVLAGSHYGRVKAMTDHRGKKMKEAGPSTPVQLLGLDGAPQAGDKFVVMDSEREAREIASNRAQVLREQSLRTRKHITLDEIGRRLAIGSFKELNVIVKGDVDGSVEALSDSLLKLSTNEVQVNIIGKGVGAISESDVLLASASDAIIIGFQVRPSQNARKLAEQEQIDVRLYSIIYDAINEVKAAMEGMLAPTLKEEITGNAEVREVFRISKVGTIAGCMITDGNIHRNAKVRLIRDGIVVLDGEILALKRFKDDVAEVRQGYECGISLKGYNDIQVGDIIEAYEEKEVKRTL</sequence>
<evidence type="ECO:0000256" key="9">
    <source>
        <dbReference type="HAMAP-Rule" id="MF_00100"/>
    </source>
</evidence>
<dbReference type="PROSITE" id="PS01176">
    <property type="entry name" value="IF2"/>
    <property type="match status" value="1"/>
</dbReference>
<organism evidence="14 15">
    <name type="scientific">Pontibacter ruber</name>
    <dbReference type="NCBI Taxonomy" id="1343895"/>
    <lineage>
        <taxon>Bacteria</taxon>
        <taxon>Pseudomonadati</taxon>
        <taxon>Bacteroidota</taxon>
        <taxon>Cytophagia</taxon>
        <taxon>Cytophagales</taxon>
        <taxon>Hymenobacteraceae</taxon>
        <taxon>Pontibacter</taxon>
    </lineage>
</organism>
<feature type="binding site" evidence="9">
    <location>
        <begin position="594"/>
        <end position="598"/>
    </location>
    <ligand>
        <name>GTP</name>
        <dbReference type="ChEBI" id="CHEBI:37565"/>
    </ligand>
</feature>
<dbReference type="InterPro" id="IPR006847">
    <property type="entry name" value="IF2_N"/>
</dbReference>
<dbReference type="PROSITE" id="PS50890">
    <property type="entry name" value="PUA"/>
    <property type="match status" value="1"/>
</dbReference>
<feature type="compositionally biased region" description="Basic and acidic residues" evidence="12">
    <location>
        <begin position="80"/>
        <end position="92"/>
    </location>
</feature>
<feature type="compositionally biased region" description="Low complexity" evidence="12">
    <location>
        <begin position="184"/>
        <end position="204"/>
    </location>
</feature>
<evidence type="ECO:0000313" key="15">
    <source>
        <dbReference type="Proteomes" id="UP001597374"/>
    </source>
</evidence>
<dbReference type="SUPFAM" id="SSF52156">
    <property type="entry name" value="Initiation factor IF2/eIF5b, domain 3"/>
    <property type="match status" value="1"/>
</dbReference>
<dbReference type="SUPFAM" id="SSF50447">
    <property type="entry name" value="Translation proteins"/>
    <property type="match status" value="2"/>
</dbReference>
<dbReference type="HAMAP" id="MF_00100_B">
    <property type="entry name" value="IF_2_B"/>
    <property type="match status" value="1"/>
</dbReference>
<dbReference type="InterPro" id="IPR000795">
    <property type="entry name" value="T_Tr_GTP-bd_dom"/>
</dbReference>
<dbReference type="PROSITE" id="PS51722">
    <property type="entry name" value="G_TR_2"/>
    <property type="match status" value="1"/>
</dbReference>
<feature type="compositionally biased region" description="Low complexity" evidence="12">
    <location>
        <begin position="112"/>
        <end position="125"/>
    </location>
</feature>
<dbReference type="Gene3D" id="3.40.50.300">
    <property type="entry name" value="P-loop containing nucleotide triphosphate hydrolases"/>
    <property type="match status" value="1"/>
</dbReference>
<evidence type="ECO:0000256" key="1">
    <source>
        <dbReference type="ARBA" id="ARBA00004496"/>
    </source>
</evidence>
<keyword evidence="8 9" id="KW-0342">GTP-binding</keyword>
<dbReference type="Pfam" id="PF22042">
    <property type="entry name" value="EF-G_D2"/>
    <property type="match status" value="1"/>
</dbReference>
<feature type="compositionally biased region" description="Low complexity" evidence="12">
    <location>
        <begin position="330"/>
        <end position="361"/>
    </location>
</feature>
<feature type="region of interest" description="Disordered" evidence="12">
    <location>
        <begin position="70"/>
        <end position="407"/>
    </location>
</feature>
<evidence type="ECO:0000256" key="7">
    <source>
        <dbReference type="ARBA" id="ARBA00022917"/>
    </source>
</evidence>
<dbReference type="EMBL" id="JBHUIM010000003">
    <property type="protein sequence ID" value="MFD2248470.1"/>
    <property type="molecule type" value="Genomic_DNA"/>
</dbReference>
<feature type="compositionally biased region" description="Low complexity" evidence="12">
    <location>
        <begin position="156"/>
        <end position="172"/>
    </location>
</feature>
<evidence type="ECO:0000313" key="14">
    <source>
        <dbReference type="EMBL" id="MFD2248470.1"/>
    </source>
</evidence>
<dbReference type="Pfam" id="PF00009">
    <property type="entry name" value="GTP_EFTU"/>
    <property type="match status" value="1"/>
</dbReference>
<accession>A0ABW5D5H3</accession>
<dbReference type="NCBIfam" id="TIGR00487">
    <property type="entry name" value="IF-2"/>
    <property type="match status" value="1"/>
</dbReference>
<feature type="domain" description="Tr-type G" evidence="13">
    <location>
        <begin position="538"/>
        <end position="708"/>
    </location>
</feature>
<dbReference type="PANTHER" id="PTHR43381:SF5">
    <property type="entry name" value="TR-TYPE G DOMAIN-CONTAINING PROTEIN"/>
    <property type="match status" value="1"/>
</dbReference>
<comment type="subcellular location">
    <subcellularLocation>
        <location evidence="1 9 11">Cytoplasm</location>
    </subcellularLocation>
</comment>
<dbReference type="InterPro" id="IPR009000">
    <property type="entry name" value="Transl_B-barrel_sf"/>
</dbReference>
<evidence type="ECO:0000256" key="11">
    <source>
        <dbReference type="RuleBase" id="RU000645"/>
    </source>
</evidence>
<dbReference type="NCBIfam" id="TIGR00231">
    <property type="entry name" value="small_GTP"/>
    <property type="match status" value="1"/>
</dbReference>
<evidence type="ECO:0000256" key="8">
    <source>
        <dbReference type="ARBA" id="ARBA00023134"/>
    </source>
</evidence>
<keyword evidence="15" id="KW-1185">Reference proteome</keyword>
<dbReference type="InterPro" id="IPR044145">
    <property type="entry name" value="IF2_II"/>
</dbReference>